<evidence type="ECO:0000313" key="1">
    <source>
        <dbReference type="EMBL" id="KIM88335.1"/>
    </source>
</evidence>
<reference evidence="1 2" key="1">
    <citation type="submission" date="2014-04" db="EMBL/GenBank/DDBJ databases">
        <authorList>
            <consortium name="DOE Joint Genome Institute"/>
            <person name="Kuo A."/>
            <person name="Tarkka M."/>
            <person name="Buscot F."/>
            <person name="Kohler A."/>
            <person name="Nagy L.G."/>
            <person name="Floudas D."/>
            <person name="Copeland A."/>
            <person name="Barry K.W."/>
            <person name="Cichocki N."/>
            <person name="Veneault-Fourrey C."/>
            <person name="LaButti K."/>
            <person name="Lindquist E.A."/>
            <person name="Lipzen A."/>
            <person name="Lundell T."/>
            <person name="Morin E."/>
            <person name="Murat C."/>
            <person name="Sun H."/>
            <person name="Tunlid A."/>
            <person name="Henrissat B."/>
            <person name="Grigoriev I.V."/>
            <person name="Hibbett D.S."/>
            <person name="Martin F."/>
            <person name="Nordberg H.P."/>
            <person name="Cantor M.N."/>
            <person name="Hua S.X."/>
        </authorList>
    </citation>
    <scope>NUCLEOTIDE SEQUENCE [LARGE SCALE GENOMIC DNA]</scope>
    <source>
        <strain evidence="1 2">F 1598</strain>
    </source>
</reference>
<dbReference type="InParanoid" id="A0A0C3FV82"/>
<name>A0A0C3FV82_PILCF</name>
<dbReference type="AlphaFoldDB" id="A0A0C3FV82"/>
<accession>A0A0C3FV82</accession>
<sequence length="156" mass="16600">MLYSNLEFLRGIERLGGSVGYQEHLESLHTISNFTHIAAALTSDSYANIVWVTGEVLSFFIYSTLKINTGEYTGKGDAWGLAAGAVKFVGFIKYNSWEEVISAENEFSIVGAGVSANGLLVTFSINGHQVALLTATGLGVSVLLGAGGDLTWTQDT</sequence>
<dbReference type="EMBL" id="KN832977">
    <property type="protein sequence ID" value="KIM88335.1"/>
    <property type="molecule type" value="Genomic_DNA"/>
</dbReference>
<dbReference type="OrthoDB" id="2626000at2759"/>
<dbReference type="InterPro" id="IPR038625">
    <property type="entry name" value="R_equi_Vir_sf"/>
</dbReference>
<dbReference type="Gene3D" id="2.40.128.480">
    <property type="entry name" value="Rhodococcus equi virulence-associated protein"/>
    <property type="match status" value="1"/>
</dbReference>
<proteinExistence type="predicted"/>
<organism evidence="1 2">
    <name type="scientific">Piloderma croceum (strain F 1598)</name>
    <dbReference type="NCBI Taxonomy" id="765440"/>
    <lineage>
        <taxon>Eukaryota</taxon>
        <taxon>Fungi</taxon>
        <taxon>Dikarya</taxon>
        <taxon>Basidiomycota</taxon>
        <taxon>Agaricomycotina</taxon>
        <taxon>Agaricomycetes</taxon>
        <taxon>Agaricomycetidae</taxon>
        <taxon>Atheliales</taxon>
        <taxon>Atheliaceae</taxon>
        <taxon>Piloderma</taxon>
    </lineage>
</organism>
<reference evidence="2" key="2">
    <citation type="submission" date="2015-01" db="EMBL/GenBank/DDBJ databases">
        <title>Evolutionary Origins and Diversification of the Mycorrhizal Mutualists.</title>
        <authorList>
            <consortium name="DOE Joint Genome Institute"/>
            <consortium name="Mycorrhizal Genomics Consortium"/>
            <person name="Kohler A."/>
            <person name="Kuo A."/>
            <person name="Nagy L.G."/>
            <person name="Floudas D."/>
            <person name="Copeland A."/>
            <person name="Barry K.W."/>
            <person name="Cichocki N."/>
            <person name="Veneault-Fourrey C."/>
            <person name="LaButti K."/>
            <person name="Lindquist E.A."/>
            <person name="Lipzen A."/>
            <person name="Lundell T."/>
            <person name="Morin E."/>
            <person name="Murat C."/>
            <person name="Riley R."/>
            <person name="Ohm R."/>
            <person name="Sun H."/>
            <person name="Tunlid A."/>
            <person name="Henrissat B."/>
            <person name="Grigoriev I.V."/>
            <person name="Hibbett D.S."/>
            <person name="Martin F."/>
        </authorList>
    </citation>
    <scope>NUCLEOTIDE SEQUENCE [LARGE SCALE GENOMIC DNA]</scope>
    <source>
        <strain evidence="2">F 1598</strain>
    </source>
</reference>
<evidence type="ECO:0000313" key="2">
    <source>
        <dbReference type="Proteomes" id="UP000054166"/>
    </source>
</evidence>
<gene>
    <name evidence="1" type="ORF">PILCRDRAFT_254148</name>
</gene>
<dbReference type="HOGENOM" id="CLU_1687321_0_0_1"/>
<keyword evidence="2" id="KW-1185">Reference proteome</keyword>
<dbReference type="Proteomes" id="UP000054166">
    <property type="component" value="Unassembled WGS sequence"/>
</dbReference>
<protein>
    <submittedName>
        <fullName evidence="1">Uncharacterized protein</fullName>
    </submittedName>
</protein>